<evidence type="ECO:0000256" key="1">
    <source>
        <dbReference type="ARBA" id="ARBA00004651"/>
    </source>
</evidence>
<dbReference type="SUPFAM" id="SSF103473">
    <property type="entry name" value="MFS general substrate transporter"/>
    <property type="match status" value="1"/>
</dbReference>
<feature type="transmembrane region" description="Helical" evidence="8">
    <location>
        <begin position="246"/>
        <end position="267"/>
    </location>
</feature>
<dbReference type="PROSITE" id="PS50850">
    <property type="entry name" value="MFS"/>
    <property type="match status" value="1"/>
</dbReference>
<gene>
    <name evidence="10" type="ORF">ACFOZ4_00640</name>
</gene>
<feature type="domain" description="Major facilitator superfamily (MFS) profile" evidence="9">
    <location>
        <begin position="208"/>
        <end position="434"/>
    </location>
</feature>
<feature type="transmembrane region" description="Helical" evidence="8">
    <location>
        <begin position="168"/>
        <end position="186"/>
    </location>
</feature>
<organism evidence="10 11">
    <name type="scientific">Hamadaea flava</name>
    <dbReference type="NCBI Taxonomy" id="1742688"/>
    <lineage>
        <taxon>Bacteria</taxon>
        <taxon>Bacillati</taxon>
        <taxon>Actinomycetota</taxon>
        <taxon>Actinomycetes</taxon>
        <taxon>Micromonosporales</taxon>
        <taxon>Micromonosporaceae</taxon>
        <taxon>Hamadaea</taxon>
    </lineage>
</organism>
<dbReference type="Proteomes" id="UP001595816">
    <property type="component" value="Unassembled WGS sequence"/>
</dbReference>
<dbReference type="InterPro" id="IPR010290">
    <property type="entry name" value="TM_effector"/>
</dbReference>
<evidence type="ECO:0000256" key="3">
    <source>
        <dbReference type="ARBA" id="ARBA00022475"/>
    </source>
</evidence>
<feature type="transmembrane region" description="Helical" evidence="8">
    <location>
        <begin position="298"/>
        <end position="315"/>
    </location>
</feature>
<dbReference type="PANTHER" id="PTHR23513">
    <property type="entry name" value="INTEGRAL MEMBRANE EFFLUX PROTEIN-RELATED"/>
    <property type="match status" value="1"/>
</dbReference>
<feature type="transmembrane region" description="Helical" evidence="8">
    <location>
        <begin position="137"/>
        <end position="156"/>
    </location>
</feature>
<name>A0ABV8LFR4_9ACTN</name>
<evidence type="ECO:0000256" key="8">
    <source>
        <dbReference type="SAM" id="Phobius"/>
    </source>
</evidence>
<keyword evidence="6 8" id="KW-0472">Membrane</keyword>
<protein>
    <submittedName>
        <fullName evidence="10">MFS transporter</fullName>
    </submittedName>
</protein>
<accession>A0ABV8LFR4</accession>
<feature type="transmembrane region" description="Helical" evidence="8">
    <location>
        <begin position="274"/>
        <end position="292"/>
    </location>
</feature>
<dbReference type="InterPro" id="IPR020846">
    <property type="entry name" value="MFS_dom"/>
</dbReference>
<keyword evidence="4 8" id="KW-0812">Transmembrane</keyword>
<evidence type="ECO:0000313" key="11">
    <source>
        <dbReference type="Proteomes" id="UP001595816"/>
    </source>
</evidence>
<keyword evidence="2" id="KW-0813">Transport</keyword>
<dbReference type="RefSeq" id="WP_253758779.1">
    <property type="nucleotide sequence ID" value="NZ_JAMZDZ010000001.1"/>
</dbReference>
<feature type="region of interest" description="Disordered" evidence="7">
    <location>
        <begin position="394"/>
        <end position="434"/>
    </location>
</feature>
<keyword evidence="3" id="KW-1003">Cell membrane</keyword>
<evidence type="ECO:0000256" key="7">
    <source>
        <dbReference type="SAM" id="MobiDB-lite"/>
    </source>
</evidence>
<evidence type="ECO:0000256" key="6">
    <source>
        <dbReference type="ARBA" id="ARBA00023136"/>
    </source>
</evidence>
<proteinExistence type="predicted"/>
<dbReference type="PANTHER" id="PTHR23513:SF11">
    <property type="entry name" value="STAPHYLOFERRIN A TRANSPORTER"/>
    <property type="match status" value="1"/>
</dbReference>
<keyword evidence="11" id="KW-1185">Reference proteome</keyword>
<feature type="transmembrane region" description="Helical" evidence="8">
    <location>
        <begin position="336"/>
        <end position="355"/>
    </location>
</feature>
<dbReference type="CDD" id="cd06173">
    <property type="entry name" value="MFS_MefA_like"/>
    <property type="match status" value="1"/>
</dbReference>
<feature type="transmembrane region" description="Helical" evidence="8">
    <location>
        <begin position="42"/>
        <end position="63"/>
    </location>
</feature>
<evidence type="ECO:0000256" key="5">
    <source>
        <dbReference type="ARBA" id="ARBA00022989"/>
    </source>
</evidence>
<comment type="subcellular location">
    <subcellularLocation>
        <location evidence="1">Cell membrane</location>
        <topology evidence="1">Multi-pass membrane protein</topology>
    </subcellularLocation>
</comment>
<dbReference type="Pfam" id="PF05977">
    <property type="entry name" value="MFS_3"/>
    <property type="match status" value="1"/>
</dbReference>
<comment type="caution">
    <text evidence="10">The sequence shown here is derived from an EMBL/GenBank/DDBJ whole genome shotgun (WGS) entry which is preliminary data.</text>
</comment>
<evidence type="ECO:0000256" key="2">
    <source>
        <dbReference type="ARBA" id="ARBA00022448"/>
    </source>
</evidence>
<feature type="compositionally biased region" description="Low complexity" evidence="7">
    <location>
        <begin position="421"/>
        <end position="434"/>
    </location>
</feature>
<evidence type="ECO:0000259" key="9">
    <source>
        <dbReference type="PROSITE" id="PS50850"/>
    </source>
</evidence>
<feature type="transmembrane region" description="Helical" evidence="8">
    <location>
        <begin position="207"/>
        <end position="226"/>
    </location>
</feature>
<feature type="transmembrane region" description="Helical" evidence="8">
    <location>
        <begin position="367"/>
        <end position="386"/>
    </location>
</feature>
<evidence type="ECO:0000256" key="4">
    <source>
        <dbReference type="ARBA" id="ARBA00022692"/>
    </source>
</evidence>
<keyword evidence="5 8" id="KW-1133">Transmembrane helix</keyword>
<dbReference type="InterPro" id="IPR036259">
    <property type="entry name" value="MFS_trans_sf"/>
</dbReference>
<feature type="transmembrane region" description="Helical" evidence="8">
    <location>
        <begin position="12"/>
        <end position="36"/>
    </location>
</feature>
<sequence>MSFTSTRWRDVWIAAGSNAVTNMGSFLVLTTLMLTLQEEGQGGPAVAAVIIAEALPIVLLAAITGRLADRVDSRLLLLVAGGVQVGACLALSAVDGMAPRVALLTLIFVGTAIAQPVRQALMMTMASREDLPKVSGIAQTAGSIGAIAGPAVAGFAQDGLGTSATLRVAALAFSATIIAGLSLQTRRGGDQRPADARAETAPVRMDGLLRVVTIGFAVVVGCIAAANVVEVFYVKETLGASSSAYGVINSMWTVGMIAGTWITARLIRRAGDTSVVAGAFAALALTCAVLAVSSLAPAVAWIVPLWLLGGGLNGAENVQVFTVFGRRAPDHARGRLSARLNAAVQGAALFGYAMGGLVLEWWQPRTVLAVGGVLGVLAVLAVAPWIRTAVRRERQETHRITDPSGISAQDSTEDPEPALDGATAVARARGASAK</sequence>
<dbReference type="EMBL" id="JBHSAY010000003">
    <property type="protein sequence ID" value="MFC4129119.1"/>
    <property type="molecule type" value="Genomic_DNA"/>
</dbReference>
<dbReference type="Gene3D" id="1.20.1250.20">
    <property type="entry name" value="MFS general substrate transporter like domains"/>
    <property type="match status" value="1"/>
</dbReference>
<feature type="transmembrane region" description="Helical" evidence="8">
    <location>
        <begin position="100"/>
        <end position="117"/>
    </location>
</feature>
<feature type="transmembrane region" description="Helical" evidence="8">
    <location>
        <begin position="75"/>
        <end position="94"/>
    </location>
</feature>
<evidence type="ECO:0000313" key="10">
    <source>
        <dbReference type="EMBL" id="MFC4129119.1"/>
    </source>
</evidence>
<reference evidence="11" key="1">
    <citation type="journal article" date="2019" name="Int. J. Syst. Evol. Microbiol.">
        <title>The Global Catalogue of Microorganisms (GCM) 10K type strain sequencing project: providing services to taxonomists for standard genome sequencing and annotation.</title>
        <authorList>
            <consortium name="The Broad Institute Genomics Platform"/>
            <consortium name="The Broad Institute Genome Sequencing Center for Infectious Disease"/>
            <person name="Wu L."/>
            <person name="Ma J."/>
        </authorList>
    </citation>
    <scope>NUCLEOTIDE SEQUENCE [LARGE SCALE GENOMIC DNA]</scope>
    <source>
        <strain evidence="11">CGMCC 4.7289</strain>
    </source>
</reference>